<reference evidence="1" key="2">
    <citation type="submission" date="2025-08" db="UniProtKB">
        <authorList>
            <consortium name="Ensembl"/>
        </authorList>
    </citation>
    <scope>IDENTIFICATION</scope>
</reference>
<organism evidence="1">
    <name type="scientific">Ovis aries</name>
    <name type="common">Sheep</name>
    <dbReference type="NCBI Taxonomy" id="9940"/>
    <lineage>
        <taxon>Eukaryota</taxon>
        <taxon>Metazoa</taxon>
        <taxon>Chordata</taxon>
        <taxon>Craniata</taxon>
        <taxon>Vertebrata</taxon>
        <taxon>Euteleostomi</taxon>
        <taxon>Mammalia</taxon>
        <taxon>Eutheria</taxon>
        <taxon>Laurasiatheria</taxon>
        <taxon>Artiodactyla</taxon>
        <taxon>Ruminantia</taxon>
        <taxon>Pecora</taxon>
        <taxon>Bovidae</taxon>
        <taxon>Caprinae</taxon>
        <taxon>Ovis</taxon>
    </lineage>
</organism>
<reference evidence="1" key="3">
    <citation type="submission" date="2025-09" db="UniProtKB">
        <authorList>
            <consortium name="Ensembl"/>
        </authorList>
    </citation>
    <scope>IDENTIFICATION</scope>
</reference>
<gene>
    <name evidence="1" type="primary">SPRYD7</name>
</gene>
<proteinExistence type="predicted"/>
<evidence type="ECO:0000313" key="1">
    <source>
        <dbReference type="Ensembl" id="ENSOARP00020049862.1"/>
    </source>
</evidence>
<accession>A0AC11DXX4</accession>
<name>A0AC11DXX4_SHEEP</name>
<protein>
    <submittedName>
        <fullName evidence="1">SPRY domain containing 7</fullName>
    </submittedName>
</protein>
<reference evidence="1" key="1">
    <citation type="submission" date="2020-11" db="EMBL/GenBank/DDBJ databases">
        <authorList>
            <person name="Davenport K.M."/>
            <person name="Bickhart D.M."/>
            <person name="Smith T.P.L."/>
            <person name="Murdoch B.M."/>
            <person name="Rosen B.D."/>
        </authorList>
    </citation>
    <scope>NUCLEOTIDE SEQUENCE [LARGE SCALE GENOMIC DNA]</scope>
    <source>
        <strain evidence="1">OAR_USU_Benz2616</strain>
    </source>
</reference>
<dbReference type="Ensembl" id="ENSOART00020052579.1">
    <property type="protein sequence ID" value="ENSOARP00020049862.1"/>
    <property type="gene ID" value="ENSOARG00020038799.1"/>
</dbReference>
<sequence length="364" mass="39252">MAASVFCCLRCCRDGGTGHIPLKEMPAVQLDTQHMGKGPPFPRPNGPPRVGRGGSGGSRGCLEEPRTRPGPAGLRASSPGPRPATLPKTRVGVADLLRTPADRTVAWCCVQAARSAPVSGRYGRVDLPVPTGTSSGPPPPETRQTSPARGAGATRFSYPAVELQSNTHMLRTLSCPRSFLCSDSFLLARQLSVVCSHLLKSRQGTDVVIVKNGRRICGTGGCLASAPLHQNKSYFEFKIQSTGIWGIGVATQKVNLNQIPLGRDVHSLVMRNDGALYHNNEEKNRLPANSLPQEGDVVGITYDHVELNVYLNGKNMHCPASGIRGTVYPVVYVDDSAILDCQFSEFYHTPPPGFEKILFEQQIF</sequence>